<sequence>MSNRGRRPVLQPSLPQTLLDEIDESSKNGQGKNNGKTRHRHSRKDARKQDREDKKKRKAEFFSAPPKANPAKRAAPVEHAESPKRKKAKLSAPHPAPASAPTELKPALKKTAATSGYYRKSRLPKLVIEFMLVRALVNFQHVEALVVLVQTREKGERKKRWKNDAERLPAAPSKSGLSSHHTEHATLLQNLFHASTSG</sequence>
<dbReference type="EMBL" id="KV417743">
    <property type="protein sequence ID" value="KZP07668.1"/>
    <property type="molecule type" value="Genomic_DNA"/>
</dbReference>
<feature type="region of interest" description="Disordered" evidence="1">
    <location>
        <begin position="153"/>
        <end position="181"/>
    </location>
</feature>
<gene>
    <name evidence="2" type="ORF">FIBSPDRAFT_901863</name>
</gene>
<evidence type="ECO:0000256" key="1">
    <source>
        <dbReference type="SAM" id="MobiDB-lite"/>
    </source>
</evidence>
<name>A0A165WJ01_9AGAM</name>
<keyword evidence="3" id="KW-1185">Reference proteome</keyword>
<feature type="compositionally biased region" description="Low complexity" evidence="1">
    <location>
        <begin position="91"/>
        <end position="101"/>
    </location>
</feature>
<feature type="compositionally biased region" description="Basic and acidic residues" evidence="1">
    <location>
        <begin position="153"/>
        <end position="167"/>
    </location>
</feature>
<accession>A0A165WJ01</accession>
<protein>
    <submittedName>
        <fullName evidence="2">Uncharacterized protein</fullName>
    </submittedName>
</protein>
<dbReference type="Proteomes" id="UP000076532">
    <property type="component" value="Unassembled WGS sequence"/>
</dbReference>
<feature type="compositionally biased region" description="Low complexity" evidence="1">
    <location>
        <begin position="64"/>
        <end position="74"/>
    </location>
</feature>
<reference evidence="2 3" key="1">
    <citation type="journal article" date="2016" name="Mol. Biol. Evol.">
        <title>Comparative Genomics of Early-Diverging Mushroom-Forming Fungi Provides Insights into the Origins of Lignocellulose Decay Capabilities.</title>
        <authorList>
            <person name="Nagy L.G."/>
            <person name="Riley R."/>
            <person name="Tritt A."/>
            <person name="Adam C."/>
            <person name="Daum C."/>
            <person name="Floudas D."/>
            <person name="Sun H."/>
            <person name="Yadav J.S."/>
            <person name="Pangilinan J."/>
            <person name="Larsson K.H."/>
            <person name="Matsuura K."/>
            <person name="Barry K."/>
            <person name="Labutti K."/>
            <person name="Kuo R."/>
            <person name="Ohm R.A."/>
            <person name="Bhattacharya S.S."/>
            <person name="Shirouzu T."/>
            <person name="Yoshinaga Y."/>
            <person name="Martin F.M."/>
            <person name="Grigoriev I.V."/>
            <person name="Hibbett D.S."/>
        </authorList>
    </citation>
    <scope>NUCLEOTIDE SEQUENCE [LARGE SCALE GENOMIC DNA]</scope>
    <source>
        <strain evidence="2 3">CBS 109695</strain>
    </source>
</reference>
<dbReference type="STRING" id="436010.A0A165WJ01"/>
<feature type="region of interest" description="Disordered" evidence="1">
    <location>
        <begin position="1"/>
        <end position="109"/>
    </location>
</feature>
<evidence type="ECO:0000313" key="3">
    <source>
        <dbReference type="Proteomes" id="UP000076532"/>
    </source>
</evidence>
<proteinExistence type="predicted"/>
<organism evidence="2 3">
    <name type="scientific">Athelia psychrophila</name>
    <dbReference type="NCBI Taxonomy" id="1759441"/>
    <lineage>
        <taxon>Eukaryota</taxon>
        <taxon>Fungi</taxon>
        <taxon>Dikarya</taxon>
        <taxon>Basidiomycota</taxon>
        <taxon>Agaricomycotina</taxon>
        <taxon>Agaricomycetes</taxon>
        <taxon>Agaricomycetidae</taxon>
        <taxon>Atheliales</taxon>
        <taxon>Atheliaceae</taxon>
        <taxon>Athelia</taxon>
    </lineage>
</organism>
<dbReference type="AlphaFoldDB" id="A0A165WJ01"/>
<evidence type="ECO:0000313" key="2">
    <source>
        <dbReference type="EMBL" id="KZP07668.1"/>
    </source>
</evidence>
<feature type="compositionally biased region" description="Basic residues" evidence="1">
    <location>
        <begin position="35"/>
        <end position="46"/>
    </location>
</feature>